<gene>
    <name evidence="9" type="ORF">A3A16_03935</name>
</gene>
<name>A0A1G1ZMI0_9BACT</name>
<reference evidence="9 10" key="1">
    <citation type="journal article" date="2016" name="Nat. Commun.">
        <title>Thousands of microbial genomes shed light on interconnected biogeochemical processes in an aquifer system.</title>
        <authorList>
            <person name="Anantharaman K."/>
            <person name="Brown C.T."/>
            <person name="Hug L.A."/>
            <person name="Sharon I."/>
            <person name="Castelle C.J."/>
            <person name="Probst A.J."/>
            <person name="Thomas B.C."/>
            <person name="Singh A."/>
            <person name="Wilkins M.J."/>
            <person name="Karaoz U."/>
            <person name="Brodie E.L."/>
            <person name="Williams K.H."/>
            <person name="Hubbard S.S."/>
            <person name="Banfield J.F."/>
        </authorList>
    </citation>
    <scope>NUCLEOTIDE SEQUENCE [LARGE SCALE GENOMIC DNA]</scope>
</reference>
<dbReference type="Gene3D" id="3.40.50.150">
    <property type="entry name" value="Vaccinia Virus protein VP39"/>
    <property type="match status" value="1"/>
</dbReference>
<dbReference type="CDD" id="cd02440">
    <property type="entry name" value="AdoMet_MTases"/>
    <property type="match status" value="1"/>
</dbReference>
<dbReference type="SMART" id="SM00650">
    <property type="entry name" value="rADc"/>
    <property type="match status" value="1"/>
</dbReference>
<keyword evidence="6 7" id="KW-0694">RNA-binding</keyword>
<dbReference type="EMBL" id="MHJJ01000007">
    <property type="protein sequence ID" value="OGY65735.1"/>
    <property type="molecule type" value="Genomic_DNA"/>
</dbReference>
<comment type="caution">
    <text evidence="9">The sequence shown here is derived from an EMBL/GenBank/DDBJ whole genome shotgun (WGS) entry which is preliminary data.</text>
</comment>
<sequence length="313" mass="34747">MSKKLGQHFLINKAAIKKIIAALDLSPSGRFPVGGQNNDTIIEIGPGKGALTLPLVKQCQVPSAKCQVIAIEKDKALAETLTRKSVNSNWKLEIIEGDALKILPNLITNYRLLITDYKIVGNIPYYITGKLLRILGDLITVPSGHLPQGDNYKLPITNIVLTIQREVAERITAKPPRMNLLAAAIQFWAEPEIIGYLKPADFSPSPKVDSAIMKLTPKKITNYSRFFPKIEDPRSAILSESGSGQLPTTNYYQLIKIIFKQPRKTLLNNLAVGLKLDKTKALEIMKTAGLKGNERPQDLSLEKIHELLEFIYS</sequence>
<keyword evidence="3 7" id="KW-0489">Methyltransferase</keyword>
<evidence type="ECO:0000259" key="8">
    <source>
        <dbReference type="SMART" id="SM00650"/>
    </source>
</evidence>
<dbReference type="PANTHER" id="PTHR11727">
    <property type="entry name" value="DIMETHYLADENOSINE TRANSFERASE"/>
    <property type="match status" value="1"/>
</dbReference>
<dbReference type="Gene3D" id="1.10.8.100">
    <property type="entry name" value="Ribosomal RNA adenine dimethylase-like, domain 2"/>
    <property type="match status" value="1"/>
</dbReference>
<evidence type="ECO:0000256" key="4">
    <source>
        <dbReference type="ARBA" id="ARBA00022679"/>
    </source>
</evidence>
<evidence type="ECO:0000256" key="3">
    <source>
        <dbReference type="ARBA" id="ARBA00022603"/>
    </source>
</evidence>
<keyword evidence="5 7" id="KW-0949">S-adenosyl-L-methionine</keyword>
<comment type="similarity">
    <text evidence="7">Belongs to the class I-like SAM-binding methyltransferase superfamily. rRNA adenine N(6)-methyltransferase family.</text>
</comment>
<accession>A0A1G1ZMI0</accession>
<evidence type="ECO:0000256" key="6">
    <source>
        <dbReference type="ARBA" id="ARBA00022884"/>
    </source>
</evidence>
<dbReference type="NCBIfam" id="TIGR00755">
    <property type="entry name" value="ksgA"/>
    <property type="match status" value="1"/>
</dbReference>
<dbReference type="GO" id="GO:0000179">
    <property type="term" value="F:rRNA (adenine-N6,N6-)-dimethyltransferase activity"/>
    <property type="evidence" value="ECO:0007669"/>
    <property type="project" value="UniProtKB-UniRule"/>
</dbReference>
<dbReference type="GO" id="GO:0005829">
    <property type="term" value="C:cytosol"/>
    <property type="evidence" value="ECO:0007669"/>
    <property type="project" value="TreeGrafter"/>
</dbReference>
<dbReference type="InterPro" id="IPR029063">
    <property type="entry name" value="SAM-dependent_MTases_sf"/>
</dbReference>
<feature type="binding site" evidence="7">
    <location>
        <position position="10"/>
    </location>
    <ligand>
        <name>S-adenosyl-L-methionine</name>
        <dbReference type="ChEBI" id="CHEBI:59789"/>
    </ligand>
</feature>
<dbReference type="Pfam" id="PF00398">
    <property type="entry name" value="RrnaAD"/>
    <property type="match status" value="1"/>
</dbReference>
<feature type="binding site" evidence="7">
    <location>
        <position position="122"/>
    </location>
    <ligand>
        <name>S-adenosyl-L-methionine</name>
        <dbReference type="ChEBI" id="CHEBI:59789"/>
    </ligand>
</feature>
<evidence type="ECO:0000256" key="1">
    <source>
        <dbReference type="ARBA" id="ARBA00022490"/>
    </source>
</evidence>
<dbReference type="PANTHER" id="PTHR11727:SF7">
    <property type="entry name" value="DIMETHYLADENOSINE TRANSFERASE-RELATED"/>
    <property type="match status" value="1"/>
</dbReference>
<dbReference type="InterPro" id="IPR011530">
    <property type="entry name" value="rRNA_adenine_dimethylase"/>
</dbReference>
<dbReference type="InterPro" id="IPR001737">
    <property type="entry name" value="KsgA/Erm"/>
</dbReference>
<feature type="domain" description="Ribosomal RNA adenine methylase transferase N-terminal" evidence="8">
    <location>
        <begin position="15"/>
        <end position="219"/>
    </location>
</feature>
<feature type="binding site" evidence="7">
    <location>
        <position position="8"/>
    </location>
    <ligand>
        <name>S-adenosyl-L-methionine</name>
        <dbReference type="ChEBI" id="CHEBI:59789"/>
    </ligand>
</feature>
<keyword evidence="4 7" id="KW-0808">Transferase</keyword>
<feature type="binding site" evidence="7">
    <location>
        <position position="98"/>
    </location>
    <ligand>
        <name>S-adenosyl-L-methionine</name>
        <dbReference type="ChEBI" id="CHEBI:59789"/>
    </ligand>
</feature>
<dbReference type="PROSITE" id="PS51689">
    <property type="entry name" value="SAM_RNA_A_N6_MT"/>
    <property type="match status" value="1"/>
</dbReference>
<dbReference type="STRING" id="1798407.A3A16_03935"/>
<evidence type="ECO:0000256" key="5">
    <source>
        <dbReference type="ARBA" id="ARBA00022691"/>
    </source>
</evidence>
<protein>
    <submittedName>
        <fullName evidence="9">Ribosomal RNA small subunit methyltransferase A</fullName>
    </submittedName>
</protein>
<organism evidence="9 10">
    <name type="scientific">Candidatus Harrisonbacteria bacterium RIFCSPLOWO2_01_FULL_44_18</name>
    <dbReference type="NCBI Taxonomy" id="1798407"/>
    <lineage>
        <taxon>Bacteria</taxon>
        <taxon>Candidatus Harrisoniibacteriota</taxon>
    </lineage>
</organism>
<dbReference type="AlphaFoldDB" id="A0A1G1ZMI0"/>
<evidence type="ECO:0000256" key="2">
    <source>
        <dbReference type="ARBA" id="ARBA00022552"/>
    </source>
</evidence>
<dbReference type="InterPro" id="IPR023165">
    <property type="entry name" value="rRNA_Ade_diMease-like_C"/>
</dbReference>
<dbReference type="GO" id="GO:0003723">
    <property type="term" value="F:RNA binding"/>
    <property type="evidence" value="ECO:0007669"/>
    <property type="project" value="UniProtKB-UniRule"/>
</dbReference>
<dbReference type="SUPFAM" id="SSF53335">
    <property type="entry name" value="S-adenosyl-L-methionine-dependent methyltransferases"/>
    <property type="match status" value="1"/>
</dbReference>
<evidence type="ECO:0000313" key="10">
    <source>
        <dbReference type="Proteomes" id="UP000177942"/>
    </source>
</evidence>
<keyword evidence="1" id="KW-0963">Cytoplasm</keyword>
<evidence type="ECO:0000313" key="9">
    <source>
        <dbReference type="EMBL" id="OGY65735.1"/>
    </source>
</evidence>
<keyword evidence="2" id="KW-0698">rRNA processing</keyword>
<evidence type="ECO:0000256" key="7">
    <source>
        <dbReference type="PROSITE-ProRule" id="PRU01026"/>
    </source>
</evidence>
<dbReference type="Proteomes" id="UP000177942">
    <property type="component" value="Unassembled WGS sequence"/>
</dbReference>
<feature type="binding site" evidence="7">
    <location>
        <position position="72"/>
    </location>
    <ligand>
        <name>S-adenosyl-L-methionine</name>
        <dbReference type="ChEBI" id="CHEBI:59789"/>
    </ligand>
</feature>
<proteinExistence type="inferred from homology"/>
<feature type="binding site" evidence="7">
    <location>
        <position position="45"/>
    </location>
    <ligand>
        <name>S-adenosyl-L-methionine</name>
        <dbReference type="ChEBI" id="CHEBI:59789"/>
    </ligand>
</feature>
<dbReference type="InterPro" id="IPR020598">
    <property type="entry name" value="rRNA_Ade_methylase_Trfase_N"/>
</dbReference>